<proteinExistence type="predicted"/>
<evidence type="ECO:0000313" key="2">
    <source>
        <dbReference type="EMBL" id="KAB8076953.1"/>
    </source>
</evidence>
<dbReference type="AlphaFoldDB" id="A0A5N5X879"/>
<reference evidence="2 3" key="1">
    <citation type="submission" date="2019-04" db="EMBL/GenBank/DDBJ databases">
        <title>Friends and foes A comparative genomics study of 23 Aspergillus species from section Flavi.</title>
        <authorList>
            <consortium name="DOE Joint Genome Institute"/>
            <person name="Kjaerbolling I."/>
            <person name="Vesth T."/>
            <person name="Frisvad J.C."/>
            <person name="Nybo J.L."/>
            <person name="Theobald S."/>
            <person name="Kildgaard S."/>
            <person name="Isbrandt T."/>
            <person name="Kuo A."/>
            <person name="Sato A."/>
            <person name="Lyhne E.K."/>
            <person name="Kogle M.E."/>
            <person name="Wiebenga A."/>
            <person name="Kun R.S."/>
            <person name="Lubbers R.J."/>
            <person name="Makela M.R."/>
            <person name="Barry K."/>
            <person name="Chovatia M."/>
            <person name="Clum A."/>
            <person name="Daum C."/>
            <person name="Haridas S."/>
            <person name="He G."/>
            <person name="LaButti K."/>
            <person name="Lipzen A."/>
            <person name="Mondo S."/>
            <person name="Riley R."/>
            <person name="Salamov A."/>
            <person name="Simmons B.A."/>
            <person name="Magnuson J.K."/>
            <person name="Henrissat B."/>
            <person name="Mortensen U.H."/>
            <person name="Larsen T.O."/>
            <person name="Devries R.P."/>
            <person name="Grigoriev I.V."/>
            <person name="Machida M."/>
            <person name="Baker S.E."/>
            <person name="Andersen M.R."/>
        </authorList>
    </citation>
    <scope>NUCLEOTIDE SEQUENCE [LARGE SCALE GENOMIC DNA]</scope>
    <source>
        <strain evidence="2 3">CBS 151.66</strain>
    </source>
</reference>
<evidence type="ECO:0000313" key="3">
    <source>
        <dbReference type="Proteomes" id="UP000326565"/>
    </source>
</evidence>
<keyword evidence="1" id="KW-0472">Membrane</keyword>
<accession>A0A5N5X879</accession>
<keyword evidence="1" id="KW-0812">Transmembrane</keyword>
<dbReference type="EMBL" id="ML732174">
    <property type="protein sequence ID" value="KAB8076953.1"/>
    <property type="molecule type" value="Genomic_DNA"/>
</dbReference>
<organism evidence="2 3">
    <name type="scientific">Aspergillus leporis</name>
    <dbReference type="NCBI Taxonomy" id="41062"/>
    <lineage>
        <taxon>Eukaryota</taxon>
        <taxon>Fungi</taxon>
        <taxon>Dikarya</taxon>
        <taxon>Ascomycota</taxon>
        <taxon>Pezizomycotina</taxon>
        <taxon>Eurotiomycetes</taxon>
        <taxon>Eurotiomycetidae</taxon>
        <taxon>Eurotiales</taxon>
        <taxon>Aspergillaceae</taxon>
        <taxon>Aspergillus</taxon>
        <taxon>Aspergillus subgen. Circumdati</taxon>
    </lineage>
</organism>
<dbReference type="Proteomes" id="UP000326565">
    <property type="component" value="Unassembled WGS sequence"/>
</dbReference>
<gene>
    <name evidence="2" type="ORF">BDV29DRAFT_169132</name>
</gene>
<sequence>MRGNKKIATKWSSQSRSLGIELLNRYGVDVEWTASRAQIRAGTFICCLYLTGPIFILHLLLFLAIYVFA</sequence>
<name>A0A5N5X879_9EURO</name>
<protein>
    <submittedName>
        <fullName evidence="2">Uncharacterized protein</fullName>
    </submittedName>
</protein>
<feature type="transmembrane region" description="Helical" evidence="1">
    <location>
        <begin position="44"/>
        <end position="68"/>
    </location>
</feature>
<keyword evidence="1" id="KW-1133">Transmembrane helix</keyword>
<evidence type="ECO:0000256" key="1">
    <source>
        <dbReference type="SAM" id="Phobius"/>
    </source>
</evidence>
<keyword evidence="3" id="KW-1185">Reference proteome</keyword>